<name>A0A0F3MQM6_RICFI</name>
<dbReference type="PATRIC" id="fig|1359196.3.peg.330"/>
<sequence length="252" mass="29201">MKNTEPSIAFKLNIAEVNNTTNILSQNSIRNFRQTTLGLDVETIDKNFLCIPTVDAAIEVMHYILGHLDSEKAIVSSMKSKELKHSLMQRLIYNYSYESYKNHELLKKYEINKNAGFFEYKLDSEYMDGIPDKIIPITPDTLTKIQVMCSAFQCSILNRHDETAKEIFKYIITETNLYFNNFAEETEQYIKCAEYILPVLKLIEPESQLKIIQALVPYIKFSLDLSVKFYDLLIKINNFEGAKALLEELTPH</sequence>
<comment type="caution">
    <text evidence="1">The sequence shown here is derived from an EMBL/GenBank/DDBJ whole genome shotgun (WGS) entry which is preliminary data.</text>
</comment>
<protein>
    <submittedName>
        <fullName evidence="1">Uncharacterized protein</fullName>
    </submittedName>
</protein>
<dbReference type="EMBL" id="LANQ01000001">
    <property type="protein sequence ID" value="KJV57976.1"/>
    <property type="molecule type" value="Genomic_DNA"/>
</dbReference>
<dbReference type="Proteomes" id="UP000033475">
    <property type="component" value="Unassembled WGS sequence"/>
</dbReference>
<evidence type="ECO:0000313" key="1">
    <source>
        <dbReference type="EMBL" id="KJV57976.1"/>
    </source>
</evidence>
<accession>A0A0F3MQM6</accession>
<organism evidence="1 2">
    <name type="scientific">Rickettsia felis str. Pedreira</name>
    <dbReference type="NCBI Taxonomy" id="1359196"/>
    <lineage>
        <taxon>Bacteria</taxon>
        <taxon>Pseudomonadati</taxon>
        <taxon>Pseudomonadota</taxon>
        <taxon>Alphaproteobacteria</taxon>
        <taxon>Rickettsiales</taxon>
        <taxon>Rickettsiaceae</taxon>
        <taxon>Rickettsieae</taxon>
        <taxon>Rickettsia</taxon>
        <taxon>spotted fever group</taxon>
    </lineage>
</organism>
<gene>
    <name evidence="1" type="ORF">RFEPED_0347</name>
</gene>
<evidence type="ECO:0000313" key="2">
    <source>
        <dbReference type="Proteomes" id="UP000033475"/>
    </source>
</evidence>
<dbReference type="AlphaFoldDB" id="A0A0F3MQM6"/>
<proteinExistence type="predicted"/>
<dbReference type="RefSeq" id="WP_011270834.1">
    <property type="nucleotide sequence ID" value="NZ_LANQ01000001.1"/>
</dbReference>
<reference evidence="1 2" key="1">
    <citation type="submission" date="2015-01" db="EMBL/GenBank/DDBJ databases">
        <title>Genome Sequencing of Rickettsiales.</title>
        <authorList>
            <person name="Daugherty S.C."/>
            <person name="Su Q."/>
            <person name="Abolude K."/>
            <person name="Beier-Sexton M."/>
            <person name="Carlyon J.A."/>
            <person name="Carter R."/>
            <person name="Day N.P."/>
            <person name="Dumler S.J."/>
            <person name="Dyachenko V."/>
            <person name="Godinez A."/>
            <person name="Kurtti T.J."/>
            <person name="Lichay M."/>
            <person name="Mullins K.E."/>
            <person name="Ott S."/>
            <person name="Pappas-Brown V."/>
            <person name="Paris D.H."/>
            <person name="Patel P."/>
            <person name="Richards A.L."/>
            <person name="Sadzewicz L."/>
            <person name="Sears K."/>
            <person name="Seidman D."/>
            <person name="Sengamalay N."/>
            <person name="Stenos J."/>
            <person name="Tallon L.J."/>
            <person name="Vincent G."/>
            <person name="Fraser C.M."/>
            <person name="Munderloh U."/>
            <person name="Dunning-Hotopp J.C."/>
        </authorList>
    </citation>
    <scope>NUCLEOTIDE SEQUENCE [LARGE SCALE GENOMIC DNA]</scope>
    <source>
        <strain evidence="1 2">Pedreira</strain>
    </source>
</reference>